<accession>A0ABP9I607</accession>
<evidence type="ECO:0000313" key="2">
    <source>
        <dbReference type="Proteomes" id="UP001500466"/>
    </source>
</evidence>
<dbReference type="Proteomes" id="UP001500466">
    <property type="component" value="Unassembled WGS sequence"/>
</dbReference>
<gene>
    <name evidence="1" type="ORF">GCM10023205_70790</name>
</gene>
<name>A0ABP9I607_9ACTN</name>
<reference evidence="2" key="1">
    <citation type="journal article" date="2019" name="Int. J. Syst. Evol. Microbiol.">
        <title>The Global Catalogue of Microorganisms (GCM) 10K type strain sequencing project: providing services to taxonomists for standard genome sequencing and annotation.</title>
        <authorList>
            <consortium name="The Broad Institute Genomics Platform"/>
            <consortium name="The Broad Institute Genome Sequencing Center for Infectious Disease"/>
            <person name="Wu L."/>
            <person name="Ma J."/>
        </authorList>
    </citation>
    <scope>NUCLEOTIDE SEQUENCE [LARGE SCALE GENOMIC DNA]</scope>
    <source>
        <strain evidence="2">JCM 17986</strain>
    </source>
</reference>
<protein>
    <submittedName>
        <fullName evidence="1">Uncharacterized protein</fullName>
    </submittedName>
</protein>
<proteinExistence type="predicted"/>
<comment type="caution">
    <text evidence="1">The sequence shown here is derived from an EMBL/GenBank/DDBJ whole genome shotgun (WGS) entry which is preliminary data.</text>
</comment>
<evidence type="ECO:0000313" key="1">
    <source>
        <dbReference type="EMBL" id="GAA4989497.1"/>
    </source>
</evidence>
<keyword evidence="2" id="KW-1185">Reference proteome</keyword>
<sequence>MLYVAFGADKPRPLPPYGELDDVTRKVVHGLAEMDANTWQWGNFTMMLSPYNLPTNRAACRRYAGLSG</sequence>
<organism evidence="1 2">
    <name type="scientific">Yinghuangia aomiensis</name>
    <dbReference type="NCBI Taxonomy" id="676205"/>
    <lineage>
        <taxon>Bacteria</taxon>
        <taxon>Bacillati</taxon>
        <taxon>Actinomycetota</taxon>
        <taxon>Actinomycetes</taxon>
        <taxon>Kitasatosporales</taxon>
        <taxon>Streptomycetaceae</taxon>
        <taxon>Yinghuangia</taxon>
    </lineage>
</organism>
<dbReference type="EMBL" id="BAABHS010000037">
    <property type="protein sequence ID" value="GAA4989497.1"/>
    <property type="molecule type" value="Genomic_DNA"/>
</dbReference>